<dbReference type="SMART" id="SM00829">
    <property type="entry name" value="PKS_ER"/>
    <property type="match status" value="1"/>
</dbReference>
<dbReference type="Proteomes" id="UP000297447">
    <property type="component" value="Unassembled WGS sequence"/>
</dbReference>
<dbReference type="SUPFAM" id="SSF50129">
    <property type="entry name" value="GroES-like"/>
    <property type="match status" value="1"/>
</dbReference>
<dbReference type="Gene3D" id="3.90.180.10">
    <property type="entry name" value="Medium-chain alcohol dehydrogenases, catalytic domain"/>
    <property type="match status" value="1"/>
</dbReference>
<dbReference type="InterPro" id="IPR011032">
    <property type="entry name" value="GroES-like_sf"/>
</dbReference>
<dbReference type="Gene3D" id="3.40.50.720">
    <property type="entry name" value="NAD(P)-binding Rossmann-like Domain"/>
    <property type="match status" value="1"/>
</dbReference>
<dbReference type="GO" id="GO:0016491">
    <property type="term" value="F:oxidoreductase activity"/>
    <property type="evidence" value="ECO:0007669"/>
    <property type="project" value="InterPro"/>
</dbReference>
<evidence type="ECO:0000313" key="3">
    <source>
        <dbReference type="Proteomes" id="UP000297447"/>
    </source>
</evidence>
<keyword evidence="3" id="KW-1185">Reference proteome</keyword>
<dbReference type="PANTHER" id="PTHR11695">
    <property type="entry name" value="ALCOHOL DEHYDROGENASE RELATED"/>
    <property type="match status" value="1"/>
</dbReference>
<name>A0A4R9A145_9MICO</name>
<dbReference type="AlphaFoldDB" id="A0A4R9A145"/>
<dbReference type="CDD" id="cd05289">
    <property type="entry name" value="MDR_like_2"/>
    <property type="match status" value="1"/>
</dbReference>
<dbReference type="Pfam" id="PF08240">
    <property type="entry name" value="ADH_N"/>
    <property type="match status" value="1"/>
</dbReference>
<dbReference type="SUPFAM" id="SSF51735">
    <property type="entry name" value="NAD(P)-binding Rossmann-fold domains"/>
    <property type="match status" value="1"/>
</dbReference>
<dbReference type="EMBL" id="SOHE01000044">
    <property type="protein sequence ID" value="TFD50194.1"/>
    <property type="molecule type" value="Genomic_DNA"/>
</dbReference>
<evidence type="ECO:0000313" key="2">
    <source>
        <dbReference type="EMBL" id="TFD50194.1"/>
    </source>
</evidence>
<dbReference type="RefSeq" id="WP_134519391.1">
    <property type="nucleotide sequence ID" value="NZ_SOHE01000044.1"/>
</dbReference>
<dbReference type="PANTHER" id="PTHR11695:SF294">
    <property type="entry name" value="RETICULON-4-INTERACTING PROTEIN 1, MITOCHONDRIAL"/>
    <property type="match status" value="1"/>
</dbReference>
<dbReference type="OrthoDB" id="9801186at2"/>
<accession>A0A4R9A145</accession>
<evidence type="ECO:0000259" key="1">
    <source>
        <dbReference type="SMART" id="SM00829"/>
    </source>
</evidence>
<feature type="domain" description="Enoyl reductase (ER)" evidence="1">
    <location>
        <begin position="11"/>
        <end position="302"/>
    </location>
</feature>
<dbReference type="InterPro" id="IPR036291">
    <property type="entry name" value="NAD(P)-bd_dom_sf"/>
</dbReference>
<sequence length="306" mass="31715">MARYVRIDEFGGPRVLRIEHDEQPQAARGEVRVRVHVAGLNPVDWKIFKGGPAAATYNAVPPCGNGNDFSGVIDEIGSGVTGFAVGDAVLGGKRMHAQADWVVVDASRIIRKPAALPFEQAGGLDIAGRTAWASVRSLALTPADTVLVSAAAGGVGVLAAQLALRAGATVVGTASEANHEFLRELGIIPVAYGEGLLARLRQAAPKYTAALDNSGPITIDVALKLGVAGPRINTIAARGHRADMGITGVGGVEAHPGDLAELADLIARGVVVLPIDSVFPLERVREAYEHLMAGHARGKIVLAVNP</sequence>
<reference evidence="2 3" key="1">
    <citation type="submission" date="2019-03" db="EMBL/GenBank/DDBJ databases">
        <title>Genomics of glacier-inhabiting Cryobacterium strains.</title>
        <authorList>
            <person name="Liu Q."/>
            <person name="Xin Y.-H."/>
        </authorList>
    </citation>
    <scope>NUCLEOTIDE SEQUENCE [LARGE SCALE GENOMIC DNA]</scope>
    <source>
        <strain evidence="2 3">Hh14</strain>
    </source>
</reference>
<organism evidence="2 3">
    <name type="scientific">Cryobacterium frigoriphilum</name>
    <dbReference type="NCBI Taxonomy" id="1259150"/>
    <lineage>
        <taxon>Bacteria</taxon>
        <taxon>Bacillati</taxon>
        <taxon>Actinomycetota</taxon>
        <taxon>Actinomycetes</taxon>
        <taxon>Micrococcales</taxon>
        <taxon>Microbacteriaceae</taxon>
        <taxon>Cryobacterium</taxon>
    </lineage>
</organism>
<comment type="caution">
    <text evidence="2">The sequence shown here is derived from an EMBL/GenBank/DDBJ whole genome shotgun (WGS) entry which is preliminary data.</text>
</comment>
<dbReference type="InterPro" id="IPR013154">
    <property type="entry name" value="ADH-like_N"/>
</dbReference>
<proteinExistence type="predicted"/>
<dbReference type="Pfam" id="PF13602">
    <property type="entry name" value="ADH_zinc_N_2"/>
    <property type="match status" value="1"/>
</dbReference>
<gene>
    <name evidence="2" type="ORF">E3T55_09815</name>
</gene>
<dbReference type="InterPro" id="IPR050700">
    <property type="entry name" value="YIM1/Zinc_Alcohol_DH_Fams"/>
</dbReference>
<dbReference type="InterPro" id="IPR020843">
    <property type="entry name" value="ER"/>
</dbReference>
<protein>
    <submittedName>
        <fullName evidence="2">NADP-dependent oxidoreductase</fullName>
    </submittedName>
</protein>